<dbReference type="AlphaFoldDB" id="A0AAV4AUW5"/>
<organism evidence="2 3">
    <name type="scientific">Plakobranchus ocellatus</name>
    <dbReference type="NCBI Taxonomy" id="259542"/>
    <lineage>
        <taxon>Eukaryota</taxon>
        <taxon>Metazoa</taxon>
        <taxon>Spiralia</taxon>
        <taxon>Lophotrochozoa</taxon>
        <taxon>Mollusca</taxon>
        <taxon>Gastropoda</taxon>
        <taxon>Heterobranchia</taxon>
        <taxon>Euthyneura</taxon>
        <taxon>Panpulmonata</taxon>
        <taxon>Sacoglossa</taxon>
        <taxon>Placobranchoidea</taxon>
        <taxon>Plakobranchidae</taxon>
        <taxon>Plakobranchus</taxon>
    </lineage>
</organism>
<name>A0AAV4AUW5_9GAST</name>
<feature type="region of interest" description="Disordered" evidence="1">
    <location>
        <begin position="35"/>
        <end position="57"/>
    </location>
</feature>
<sequence length="115" mass="12276">MVDLSQYRGATVGGACVSELTLKSTKIFLTQVRIPSTSPSPLTDSRSSPQQGNLRLSGPLSGPMLEYKIKGSSSSQGGFAIRFATNVPLLMGGLDLYPSDLRSSVLPRDRLYVAL</sequence>
<comment type="caution">
    <text evidence="2">The sequence shown here is derived from an EMBL/GenBank/DDBJ whole genome shotgun (WGS) entry which is preliminary data.</text>
</comment>
<accession>A0AAV4AUW5</accession>
<dbReference type="EMBL" id="BLXT01004186">
    <property type="protein sequence ID" value="GFO10623.1"/>
    <property type="molecule type" value="Genomic_DNA"/>
</dbReference>
<evidence type="ECO:0000313" key="3">
    <source>
        <dbReference type="Proteomes" id="UP000735302"/>
    </source>
</evidence>
<gene>
    <name evidence="2" type="ORF">PoB_003712800</name>
</gene>
<reference evidence="2 3" key="1">
    <citation type="journal article" date="2021" name="Elife">
        <title>Chloroplast acquisition without the gene transfer in kleptoplastic sea slugs, Plakobranchus ocellatus.</title>
        <authorList>
            <person name="Maeda T."/>
            <person name="Takahashi S."/>
            <person name="Yoshida T."/>
            <person name="Shimamura S."/>
            <person name="Takaki Y."/>
            <person name="Nagai Y."/>
            <person name="Toyoda A."/>
            <person name="Suzuki Y."/>
            <person name="Arimoto A."/>
            <person name="Ishii H."/>
            <person name="Satoh N."/>
            <person name="Nishiyama T."/>
            <person name="Hasebe M."/>
            <person name="Maruyama T."/>
            <person name="Minagawa J."/>
            <person name="Obokata J."/>
            <person name="Shigenobu S."/>
        </authorList>
    </citation>
    <scope>NUCLEOTIDE SEQUENCE [LARGE SCALE GENOMIC DNA]</scope>
</reference>
<evidence type="ECO:0000256" key="1">
    <source>
        <dbReference type="SAM" id="MobiDB-lite"/>
    </source>
</evidence>
<dbReference type="Proteomes" id="UP000735302">
    <property type="component" value="Unassembled WGS sequence"/>
</dbReference>
<feature type="compositionally biased region" description="Polar residues" evidence="1">
    <location>
        <begin position="35"/>
        <end position="54"/>
    </location>
</feature>
<keyword evidence="3" id="KW-1185">Reference proteome</keyword>
<evidence type="ECO:0000313" key="2">
    <source>
        <dbReference type="EMBL" id="GFO10623.1"/>
    </source>
</evidence>
<protein>
    <submittedName>
        <fullName evidence="2">Uncharacterized protein</fullName>
    </submittedName>
</protein>
<proteinExistence type="predicted"/>